<feature type="compositionally biased region" description="Polar residues" evidence="1">
    <location>
        <begin position="1"/>
        <end position="10"/>
    </location>
</feature>
<proteinExistence type="predicted"/>
<organism evidence="4 5">
    <name type="scientific">Kocuria tytonicola</name>
    <dbReference type="NCBI Taxonomy" id="2055946"/>
    <lineage>
        <taxon>Bacteria</taxon>
        <taxon>Bacillati</taxon>
        <taxon>Actinomycetota</taxon>
        <taxon>Actinomycetes</taxon>
        <taxon>Micrococcales</taxon>
        <taxon>Micrococcaceae</taxon>
        <taxon>Kocuria</taxon>
    </lineage>
</organism>
<comment type="caution">
    <text evidence="4">The sequence shown here is derived from an EMBL/GenBank/DDBJ whole genome shotgun (WGS) entry which is preliminary data.</text>
</comment>
<evidence type="ECO:0000313" key="5">
    <source>
        <dbReference type="Proteomes" id="UP000277871"/>
    </source>
</evidence>
<keyword evidence="2" id="KW-0472">Membrane</keyword>
<dbReference type="Gene3D" id="3.40.30.10">
    <property type="entry name" value="Glutaredoxin"/>
    <property type="match status" value="1"/>
</dbReference>
<feature type="region of interest" description="Disordered" evidence="1">
    <location>
        <begin position="85"/>
        <end position="118"/>
    </location>
</feature>
<keyword evidence="2" id="KW-1133">Transmembrane helix</keyword>
<feature type="compositionally biased region" description="Basic and acidic residues" evidence="1">
    <location>
        <begin position="85"/>
        <end position="99"/>
    </location>
</feature>
<dbReference type="Proteomes" id="UP000277871">
    <property type="component" value="Unassembled WGS sequence"/>
</dbReference>
<dbReference type="AlphaFoldDB" id="A0A3L9L247"/>
<dbReference type="Pfam" id="PF13462">
    <property type="entry name" value="Thioredoxin_4"/>
    <property type="match status" value="1"/>
</dbReference>
<dbReference type="RefSeq" id="WP_121864858.1">
    <property type="nucleotide sequence ID" value="NZ_RDEX01000002.1"/>
</dbReference>
<reference evidence="4 5" key="1">
    <citation type="submission" date="2018-10" db="EMBL/GenBank/DDBJ databases">
        <title>Kocuria tytonicola, new bacteria from the preen glands of American barn owls (Tyto furcata).</title>
        <authorList>
            <person name="Braun M.S."/>
            <person name="Wang E."/>
            <person name="Zimmermann S."/>
            <person name="Boutin S."/>
            <person name="Wagner H."/>
            <person name="Wink M."/>
        </authorList>
    </citation>
    <scope>NUCLEOTIDE SEQUENCE [LARGE SCALE GENOMIC DNA]</scope>
    <source>
        <strain evidence="4 5">473</strain>
    </source>
</reference>
<feature type="region of interest" description="Disordered" evidence="1">
    <location>
        <begin position="288"/>
        <end position="309"/>
    </location>
</feature>
<name>A0A3L9L247_9MICC</name>
<evidence type="ECO:0000256" key="2">
    <source>
        <dbReference type="SAM" id="Phobius"/>
    </source>
</evidence>
<dbReference type="CDD" id="cd02972">
    <property type="entry name" value="DsbA_family"/>
    <property type="match status" value="1"/>
</dbReference>
<feature type="region of interest" description="Disordered" evidence="1">
    <location>
        <begin position="1"/>
        <end position="27"/>
    </location>
</feature>
<sequence length="309" mass="33224">MASKNNTAGSSAADARERARQIADRQSRRSSGRPLGLILGIVALVLAIALIIGLVVWQNSKAKIPESGPVPASANQYGGITLNKERIAQNTSDVKERDLSTLPPAPEEPDTSKTPLGVVDKDKAATNGKPVQLVILQDFECVHCADFEKENADAIKKAVDAGKVEVEYRNLNFLDKATPDQYSSRSANAAYLVAEQVSPDQYMEFSQEMFTHQGSGGLSNQEIADIANKHGASITADDLDENTYRPMVNVATRESVTNGVAGTPSIFVDGARYEKGKFSDTLQKAIDAKDAKAKASTVKDSKAKDEKKK</sequence>
<keyword evidence="2" id="KW-0812">Transmembrane</keyword>
<dbReference type="EMBL" id="RDEX01000002">
    <property type="protein sequence ID" value="RLY92164.1"/>
    <property type="molecule type" value="Genomic_DNA"/>
</dbReference>
<evidence type="ECO:0000313" key="4">
    <source>
        <dbReference type="EMBL" id="RLY92164.1"/>
    </source>
</evidence>
<dbReference type="SUPFAM" id="SSF52833">
    <property type="entry name" value="Thioredoxin-like"/>
    <property type="match status" value="1"/>
</dbReference>
<accession>A0A3L9L247</accession>
<feature type="transmembrane region" description="Helical" evidence="2">
    <location>
        <begin position="35"/>
        <end position="57"/>
    </location>
</feature>
<dbReference type="InterPro" id="IPR036249">
    <property type="entry name" value="Thioredoxin-like_sf"/>
</dbReference>
<feature type="domain" description="Thioredoxin-like fold" evidence="3">
    <location>
        <begin position="130"/>
        <end position="288"/>
    </location>
</feature>
<dbReference type="InterPro" id="IPR012336">
    <property type="entry name" value="Thioredoxin-like_fold"/>
</dbReference>
<feature type="compositionally biased region" description="Basic and acidic residues" evidence="1">
    <location>
        <begin position="14"/>
        <end position="27"/>
    </location>
</feature>
<gene>
    <name evidence="4" type="ORF">EAE32_08325</name>
</gene>
<evidence type="ECO:0000256" key="1">
    <source>
        <dbReference type="SAM" id="MobiDB-lite"/>
    </source>
</evidence>
<protein>
    <submittedName>
        <fullName evidence="4">Disulfide bond formation protein DsbA</fullName>
    </submittedName>
</protein>
<keyword evidence="5" id="KW-1185">Reference proteome</keyword>
<evidence type="ECO:0000259" key="3">
    <source>
        <dbReference type="Pfam" id="PF13462"/>
    </source>
</evidence>